<evidence type="ECO:0000256" key="1">
    <source>
        <dbReference type="ARBA" id="ARBA00007920"/>
    </source>
</evidence>
<dbReference type="Gene3D" id="3.40.50.1820">
    <property type="entry name" value="alpha/beta hydrolase"/>
    <property type="match status" value="1"/>
</dbReference>
<evidence type="ECO:0000256" key="3">
    <source>
        <dbReference type="SAM" id="MobiDB-lite"/>
    </source>
</evidence>
<feature type="compositionally biased region" description="Basic and acidic residues" evidence="3">
    <location>
        <begin position="355"/>
        <end position="365"/>
    </location>
</feature>
<dbReference type="Proteomes" id="UP000033483">
    <property type="component" value="Unassembled WGS sequence"/>
</dbReference>
<protein>
    <recommendedName>
        <fullName evidence="4">DUF676 domain-containing protein</fullName>
    </recommendedName>
</protein>
<dbReference type="InterPro" id="IPR044294">
    <property type="entry name" value="Lipase-like"/>
</dbReference>
<feature type="region of interest" description="Disordered" evidence="3">
    <location>
        <begin position="300"/>
        <end position="387"/>
    </location>
</feature>
<feature type="compositionally biased region" description="Basic residues" evidence="3">
    <location>
        <begin position="303"/>
        <end position="312"/>
    </location>
</feature>
<organism evidence="5 6">
    <name type="scientific">Thielaviopsis punctulata</name>
    <dbReference type="NCBI Taxonomy" id="72032"/>
    <lineage>
        <taxon>Eukaryota</taxon>
        <taxon>Fungi</taxon>
        <taxon>Dikarya</taxon>
        <taxon>Ascomycota</taxon>
        <taxon>Pezizomycotina</taxon>
        <taxon>Sordariomycetes</taxon>
        <taxon>Hypocreomycetidae</taxon>
        <taxon>Microascales</taxon>
        <taxon>Ceratocystidaceae</taxon>
        <taxon>Thielaviopsis</taxon>
    </lineage>
</organism>
<name>A0A0F4ZII8_9PEZI</name>
<feature type="compositionally biased region" description="Basic and acidic residues" evidence="3">
    <location>
        <begin position="1139"/>
        <end position="1148"/>
    </location>
</feature>
<feature type="compositionally biased region" description="Basic and acidic residues" evidence="3">
    <location>
        <begin position="716"/>
        <end position="727"/>
    </location>
</feature>
<keyword evidence="6" id="KW-1185">Reference proteome</keyword>
<dbReference type="GO" id="GO:0016042">
    <property type="term" value="P:lipid catabolic process"/>
    <property type="evidence" value="ECO:0007669"/>
    <property type="project" value="UniProtKB-KW"/>
</dbReference>
<feature type="compositionally biased region" description="Low complexity" evidence="3">
    <location>
        <begin position="322"/>
        <end position="343"/>
    </location>
</feature>
<feature type="compositionally biased region" description="Basic residues" evidence="3">
    <location>
        <begin position="878"/>
        <end position="889"/>
    </location>
</feature>
<feature type="compositionally biased region" description="Basic and acidic residues" evidence="3">
    <location>
        <begin position="1022"/>
        <end position="1034"/>
    </location>
</feature>
<proteinExistence type="inferred from homology"/>
<feature type="compositionally biased region" description="Basic and acidic residues" evidence="3">
    <location>
        <begin position="1043"/>
        <end position="1055"/>
    </location>
</feature>
<dbReference type="OrthoDB" id="5368485at2759"/>
<feature type="compositionally biased region" description="Polar residues" evidence="3">
    <location>
        <begin position="728"/>
        <end position="743"/>
    </location>
</feature>
<feature type="region of interest" description="Disordered" evidence="3">
    <location>
        <begin position="1139"/>
        <end position="1296"/>
    </location>
</feature>
<feature type="domain" description="DUF676" evidence="4">
    <location>
        <begin position="473"/>
        <end position="620"/>
    </location>
</feature>
<dbReference type="InterPro" id="IPR007751">
    <property type="entry name" value="DUF676_lipase-like"/>
</dbReference>
<feature type="compositionally biased region" description="Basic and acidic residues" evidence="3">
    <location>
        <begin position="928"/>
        <end position="947"/>
    </location>
</feature>
<sequence>MLLLLQSGSVKLGEVVRFTVTYTPPLDRILPSPEKLYLRVRNTSSIALRAAFVHGPYSLSVAAYPATFDPNKKFANARRYGVPEFEPMVKAGGSWECELIVPEEARQTAGVGTNGTFDSDASSQSVSWIIEVASQVIFSTTASVGYEVVVARDRKSLNLSFSTAVAAADSLENNSLLPSGPSGSSQSHGQIPRGPNKGVFSRAIHVLVEDTAALWNKPYIPGWSDVGKDRMRLADEVREERRKAAVAAGKLFEGEPPPKMKKKKIHLVILTHGLHSNLGADLLFLKESIDAGARKARADAKARRAKERRARQRAAMGQPATESDSPNDGSTSSNSSRNESPNRYPTPQSPSLGNDKNERNLGEEKEKDDDDDDDDDDDEEVVVKGYTGNATRTERGIKFLGKRLARYVLALTYPDQPYHPEISRGAGESLAHALKIVTDHKGDRDSIASEPSHHRSTIRRDSFIPDLDLPYKITSISFLGHSLGGLIQTYAVAYIQKHSPRFFDYIRPINFVALATPFLGLSNENPMYVKFALDFGLVGRTGQDLGLTWRPPTLARSGWSAIVSNLGETAHKKVLGESQPESKPLLRILPTGPAHTALRKFRNRTVYSNVVNDGIVPLRTSCLLFLDWQGLGRVEKARRDAGLVETVVAAGWAELTGANTNRQTQQRLLTEDDENEETKSRPSTSTMDPSADPPSQAPPTPLLGGEGNQREVPQPSHDEIKEDDRQSIRSSAQAPQEISTEASSAVAAGLPSPFSGLFSLFKSSEPSKQHEPSTKQKLIYRHSQTLSIEESNSLTASPLPSPGPSQNASPHQSRVTTGSEFEDGNGLSAPPRTTFFESAHDIINPKVPDVAYLVDPSKRARTIFHDRVYHPEDIPPPLKKRITKRRTLSRRSSMSRKGDGSLNSSPASLIKPTPTDFSQMSAITAPDQKSEKENGNGTEKGKEDGPELVKGEAEADNAAMRVEEKIARAYHRGLSWRKVLVKLEPDAHNNIIVRRMFPNAYGWPVVHHVVESHFSDLASARRSVDNDHTRERAMDLSMPPNKHGRETTETNEKSHNHQQQQSQQQQEEQPLLSIKTDPLDVQQTASESLEAKDSVPDMQPLRKTSRSSRHDPILPPSPIFSPYATFDSVEIERRDSMTWSDHDWHDSEPDSDSGPMSPPLSASFKSTTPITPVAPAAVEESVQRDVSRPRNKLKKPAPHASDPHIGSISTTNTSNTSSSAWNWAEAIVGKRQHRSKTVPPPVKIPESSTRAHALASIPATPVDTSSNTTVIPAPVETPPRNAEREEAACVTPRQEG</sequence>
<keyword evidence="2" id="KW-0443">Lipid metabolism</keyword>
<dbReference type="GO" id="GO:0047372">
    <property type="term" value="F:monoacylglycerol lipase activity"/>
    <property type="evidence" value="ECO:0007669"/>
    <property type="project" value="TreeGrafter"/>
</dbReference>
<feature type="domain" description="DUF676" evidence="4">
    <location>
        <begin position="262"/>
        <end position="295"/>
    </location>
</feature>
<feature type="region of interest" description="Disordered" evidence="3">
    <location>
        <begin position="176"/>
        <end position="195"/>
    </location>
</feature>
<accession>A0A0F4ZII8</accession>
<keyword evidence="2" id="KW-0442">Lipid degradation</keyword>
<feature type="compositionally biased region" description="Low complexity" evidence="3">
    <location>
        <begin position="1058"/>
        <end position="1069"/>
    </location>
</feature>
<evidence type="ECO:0000313" key="5">
    <source>
        <dbReference type="EMBL" id="KKA30342.1"/>
    </source>
</evidence>
<dbReference type="InterPro" id="IPR029058">
    <property type="entry name" value="AB_hydrolase_fold"/>
</dbReference>
<dbReference type="EMBL" id="LAEV01000407">
    <property type="protein sequence ID" value="KKA30342.1"/>
    <property type="molecule type" value="Genomic_DNA"/>
</dbReference>
<evidence type="ECO:0000256" key="2">
    <source>
        <dbReference type="ARBA" id="ARBA00022963"/>
    </source>
</evidence>
<feature type="compositionally biased region" description="Acidic residues" evidence="3">
    <location>
        <begin position="366"/>
        <end position="380"/>
    </location>
</feature>
<comment type="caution">
    <text evidence="5">The sequence shown here is derived from an EMBL/GenBank/DDBJ whole genome shotgun (WGS) entry which is preliminary data.</text>
</comment>
<evidence type="ECO:0000313" key="6">
    <source>
        <dbReference type="Proteomes" id="UP000033483"/>
    </source>
</evidence>
<feature type="region of interest" description="Disordered" evidence="3">
    <location>
        <begin position="1021"/>
        <end position="1069"/>
    </location>
</feature>
<feature type="region of interest" description="Disordered" evidence="3">
    <location>
        <begin position="1081"/>
        <end position="1122"/>
    </location>
</feature>
<dbReference type="PANTHER" id="PTHR12482">
    <property type="entry name" value="LIPASE ROG1-RELATED-RELATED"/>
    <property type="match status" value="1"/>
</dbReference>
<dbReference type="SUPFAM" id="SSF53474">
    <property type="entry name" value="alpha/beta-Hydrolases"/>
    <property type="match status" value="1"/>
</dbReference>
<feature type="compositionally biased region" description="Polar residues" evidence="3">
    <location>
        <begin position="782"/>
        <end position="819"/>
    </location>
</feature>
<reference evidence="5 6" key="1">
    <citation type="submission" date="2015-03" db="EMBL/GenBank/DDBJ databases">
        <authorList>
            <person name="Radwan O."/>
            <person name="Al-Naeli F.A."/>
            <person name="Rendon G.A."/>
            <person name="Fields C."/>
        </authorList>
    </citation>
    <scope>NUCLEOTIDE SEQUENCE [LARGE SCALE GENOMIC DNA]</scope>
    <source>
        <strain evidence="5">CR-DP1</strain>
    </source>
</reference>
<gene>
    <name evidence="5" type="ORF">TD95_002251</name>
</gene>
<feature type="compositionally biased region" description="Pro residues" evidence="3">
    <location>
        <begin position="691"/>
        <end position="701"/>
    </location>
</feature>
<dbReference type="PANTHER" id="PTHR12482:SF62">
    <property type="entry name" value="LIPASE ROG1-RELATED"/>
    <property type="match status" value="1"/>
</dbReference>
<feature type="region of interest" description="Disordered" evidence="3">
    <location>
        <begin position="658"/>
        <end position="833"/>
    </location>
</feature>
<dbReference type="Pfam" id="PF05057">
    <property type="entry name" value="DUF676"/>
    <property type="match status" value="2"/>
</dbReference>
<feature type="compositionally biased region" description="Polar residues" evidence="3">
    <location>
        <begin position="658"/>
        <end position="668"/>
    </location>
</feature>
<evidence type="ECO:0000259" key="4">
    <source>
        <dbReference type="Pfam" id="PF05057"/>
    </source>
</evidence>
<feature type="compositionally biased region" description="Low complexity" evidence="3">
    <location>
        <begin position="1209"/>
        <end position="1219"/>
    </location>
</feature>
<feature type="compositionally biased region" description="Low complexity" evidence="3">
    <location>
        <begin position="176"/>
        <end position="185"/>
    </location>
</feature>
<feature type="compositionally biased region" description="Polar residues" evidence="3">
    <location>
        <begin position="345"/>
        <end position="354"/>
    </location>
</feature>
<comment type="similarity">
    <text evidence="1">Belongs to the putative lipase ROG1 family.</text>
</comment>
<feature type="compositionally biased region" description="Basic and acidic residues" evidence="3">
    <location>
        <begin position="765"/>
        <end position="774"/>
    </location>
</feature>
<feature type="region of interest" description="Disordered" evidence="3">
    <location>
        <begin position="865"/>
        <end position="947"/>
    </location>
</feature>